<dbReference type="Proteomes" id="UP000663722">
    <property type="component" value="Chromosome"/>
</dbReference>
<reference evidence="1" key="1">
    <citation type="journal article" date="2021" name="Microb. Physiol.">
        <title>Proteogenomic Insights into the Physiology of Marine, Sulfate-Reducing, Filamentous Desulfonema limicola and Desulfonema magnum.</title>
        <authorList>
            <person name="Schnaars V."/>
            <person name="Wohlbrand L."/>
            <person name="Scheve S."/>
            <person name="Hinrichs C."/>
            <person name="Reinhardt R."/>
            <person name="Rabus R."/>
        </authorList>
    </citation>
    <scope>NUCLEOTIDE SEQUENCE</scope>
    <source>
        <strain evidence="1">4be13</strain>
    </source>
</reference>
<dbReference type="EMBL" id="CP061800">
    <property type="protein sequence ID" value="QTA87368.1"/>
    <property type="molecule type" value="Genomic_DNA"/>
</dbReference>
<dbReference type="AlphaFoldDB" id="A0A975BL14"/>
<evidence type="ECO:0000313" key="1">
    <source>
        <dbReference type="EMBL" id="QTA87368.1"/>
    </source>
</evidence>
<name>A0A975BL14_9BACT</name>
<dbReference type="KEGG" id="dmm:dnm_034000"/>
<gene>
    <name evidence="1" type="ORF">dnm_034000</name>
</gene>
<proteinExistence type="predicted"/>
<accession>A0A975BL14</accession>
<evidence type="ECO:0000313" key="2">
    <source>
        <dbReference type="Proteomes" id="UP000663722"/>
    </source>
</evidence>
<keyword evidence="2" id="KW-1185">Reference proteome</keyword>
<organism evidence="1 2">
    <name type="scientific">Desulfonema magnum</name>
    <dbReference type="NCBI Taxonomy" id="45655"/>
    <lineage>
        <taxon>Bacteria</taxon>
        <taxon>Pseudomonadati</taxon>
        <taxon>Thermodesulfobacteriota</taxon>
        <taxon>Desulfobacteria</taxon>
        <taxon>Desulfobacterales</taxon>
        <taxon>Desulfococcaceae</taxon>
        <taxon>Desulfonema</taxon>
    </lineage>
</organism>
<sequence length="71" mass="8387">MYVSSRINVLILYHIRTVCAMMKTRLKNIKPLSADHKFKKTGVQKAKRFFCINHKSVRSEYKKTDQNDLTI</sequence>
<protein>
    <submittedName>
        <fullName evidence="1">Uncharacterized protein</fullName>
    </submittedName>
</protein>